<evidence type="ECO:0000313" key="2">
    <source>
        <dbReference type="Proteomes" id="UP000054166"/>
    </source>
</evidence>
<sequence length="139" mass="15533">EDKKYDSAFTLAAMSADEDEADPAPGEAKKYVSRAPDYRSKLVETLYTTIDSLPDPQPDKAKAMTTRLRGASLVDTVPPKAKKLENKIHKWQIRADVLARNPHWEANGWIATNGVLWGDEVDPIDVEAEKAKTKLKDKE</sequence>
<keyword evidence="2" id="KW-1185">Reference proteome</keyword>
<dbReference type="OrthoDB" id="3269175at2759"/>
<dbReference type="HOGENOM" id="CLU_1849934_0_0_1"/>
<feature type="non-terminal residue" evidence="1">
    <location>
        <position position="1"/>
    </location>
</feature>
<evidence type="ECO:0000313" key="1">
    <source>
        <dbReference type="EMBL" id="KIM81159.1"/>
    </source>
</evidence>
<dbReference type="Proteomes" id="UP000054166">
    <property type="component" value="Unassembled WGS sequence"/>
</dbReference>
<dbReference type="STRING" id="765440.A0A0C3FN76"/>
<dbReference type="AlphaFoldDB" id="A0A0C3FN76"/>
<reference evidence="1 2" key="1">
    <citation type="submission" date="2014-04" db="EMBL/GenBank/DDBJ databases">
        <authorList>
            <consortium name="DOE Joint Genome Institute"/>
            <person name="Kuo A."/>
            <person name="Tarkka M."/>
            <person name="Buscot F."/>
            <person name="Kohler A."/>
            <person name="Nagy L.G."/>
            <person name="Floudas D."/>
            <person name="Copeland A."/>
            <person name="Barry K.W."/>
            <person name="Cichocki N."/>
            <person name="Veneault-Fourrey C."/>
            <person name="LaButti K."/>
            <person name="Lindquist E.A."/>
            <person name="Lipzen A."/>
            <person name="Lundell T."/>
            <person name="Morin E."/>
            <person name="Murat C."/>
            <person name="Sun H."/>
            <person name="Tunlid A."/>
            <person name="Henrissat B."/>
            <person name="Grigoriev I.V."/>
            <person name="Hibbett D.S."/>
            <person name="Martin F."/>
            <person name="Nordberg H.P."/>
            <person name="Cantor M.N."/>
            <person name="Hua S.X."/>
        </authorList>
    </citation>
    <scope>NUCLEOTIDE SEQUENCE [LARGE SCALE GENOMIC DNA]</scope>
    <source>
        <strain evidence="1 2">F 1598</strain>
    </source>
</reference>
<dbReference type="EMBL" id="KN833000">
    <property type="protein sequence ID" value="KIM81159.1"/>
    <property type="molecule type" value="Genomic_DNA"/>
</dbReference>
<reference evidence="2" key="2">
    <citation type="submission" date="2015-01" db="EMBL/GenBank/DDBJ databases">
        <title>Evolutionary Origins and Diversification of the Mycorrhizal Mutualists.</title>
        <authorList>
            <consortium name="DOE Joint Genome Institute"/>
            <consortium name="Mycorrhizal Genomics Consortium"/>
            <person name="Kohler A."/>
            <person name="Kuo A."/>
            <person name="Nagy L.G."/>
            <person name="Floudas D."/>
            <person name="Copeland A."/>
            <person name="Barry K.W."/>
            <person name="Cichocki N."/>
            <person name="Veneault-Fourrey C."/>
            <person name="LaButti K."/>
            <person name="Lindquist E.A."/>
            <person name="Lipzen A."/>
            <person name="Lundell T."/>
            <person name="Morin E."/>
            <person name="Murat C."/>
            <person name="Riley R."/>
            <person name="Ohm R."/>
            <person name="Sun H."/>
            <person name="Tunlid A."/>
            <person name="Henrissat B."/>
            <person name="Grigoriev I.V."/>
            <person name="Hibbett D.S."/>
            <person name="Martin F."/>
        </authorList>
    </citation>
    <scope>NUCLEOTIDE SEQUENCE [LARGE SCALE GENOMIC DNA]</scope>
    <source>
        <strain evidence="2">F 1598</strain>
    </source>
</reference>
<proteinExistence type="predicted"/>
<protein>
    <submittedName>
        <fullName evidence="1">Uncharacterized protein</fullName>
    </submittedName>
</protein>
<accession>A0A0C3FN76</accession>
<feature type="non-terminal residue" evidence="1">
    <location>
        <position position="139"/>
    </location>
</feature>
<name>A0A0C3FN76_PILCF</name>
<gene>
    <name evidence="1" type="ORF">PILCRDRAFT_24856</name>
</gene>
<organism evidence="1 2">
    <name type="scientific">Piloderma croceum (strain F 1598)</name>
    <dbReference type="NCBI Taxonomy" id="765440"/>
    <lineage>
        <taxon>Eukaryota</taxon>
        <taxon>Fungi</taxon>
        <taxon>Dikarya</taxon>
        <taxon>Basidiomycota</taxon>
        <taxon>Agaricomycotina</taxon>
        <taxon>Agaricomycetes</taxon>
        <taxon>Agaricomycetidae</taxon>
        <taxon>Atheliales</taxon>
        <taxon>Atheliaceae</taxon>
        <taxon>Piloderma</taxon>
    </lineage>
</organism>
<dbReference type="InParanoid" id="A0A0C3FN76"/>